<evidence type="ECO:0008006" key="3">
    <source>
        <dbReference type="Google" id="ProtNLM"/>
    </source>
</evidence>
<dbReference type="EMBL" id="CP018155">
    <property type="protein sequence ID" value="APG65368.1"/>
    <property type="molecule type" value="Genomic_DNA"/>
</dbReference>
<evidence type="ECO:0000313" key="1">
    <source>
        <dbReference type="EMBL" id="APG65368.1"/>
    </source>
</evidence>
<reference evidence="1 2" key="1">
    <citation type="submission" date="2016-11" db="EMBL/GenBank/DDBJ databases">
        <title>Tenacibaculum sp. LPB0136, isolated from marine environment.</title>
        <authorList>
            <person name="Kim E."/>
            <person name="Yi H."/>
        </authorList>
    </citation>
    <scope>NUCLEOTIDE SEQUENCE [LARGE SCALE GENOMIC DNA]</scope>
    <source>
        <strain evidence="1 2">LPB0136</strain>
    </source>
</reference>
<dbReference type="Pfam" id="PF13715">
    <property type="entry name" value="CarbopepD_reg_2"/>
    <property type="match status" value="1"/>
</dbReference>
<protein>
    <recommendedName>
        <fullName evidence="3">Carboxypeptidase-like regulatory domain-containing protein</fullName>
    </recommendedName>
</protein>
<dbReference type="KEGG" id="ten:LPB136_08385"/>
<sequence length="404" mass="47266">MKIKVFAILFFINYLTFSQKTLKGKVVFKNTPLEGASVYLNNTTAGTITNNSGEFSFKTKEGKFDLIISYLGYKKKVFSLNTSEYKNPLLFSLEEEDNLLNEVVIRKTKYDENWKYNLNRFKREFIGTTKISKNCTILNPKVLHFEFDGKNNILTAFAKEPLQIKNKSLGYLISYELVSFEINKNYVTYLGYSKYEEIKGGARKLKRWKNNRTLTYNGSVAHFLKSVLNDTFTEEGYIVNQFKRVKNPQRPSEQEVKKARELIRLSGSTYFDRKNIINPKNAIDSARVVLSKIRLPRFRDYLYKSKLTKDEIITYKNNFTQLSFKDNLSIVYNNEKEESGYQLRLPHNKRRKGLPQTSSMIALKANSLVDKNGLLFNPLDIYYEGYWSYEKFANTLPLDYRPED</sequence>
<dbReference type="Proteomes" id="UP000181898">
    <property type="component" value="Chromosome"/>
</dbReference>
<evidence type="ECO:0000313" key="2">
    <source>
        <dbReference type="Proteomes" id="UP000181898"/>
    </source>
</evidence>
<name>A0A1L3JJQ7_9FLAO</name>
<dbReference type="OrthoDB" id="1223654at2"/>
<gene>
    <name evidence="1" type="ORF">LPB136_08385</name>
</gene>
<dbReference type="STRING" id="1850252.LPB136_08385"/>
<dbReference type="SUPFAM" id="SSF49464">
    <property type="entry name" value="Carboxypeptidase regulatory domain-like"/>
    <property type="match status" value="1"/>
</dbReference>
<accession>A0A1L3JJQ7</accession>
<dbReference type="RefSeq" id="WP_072555895.1">
    <property type="nucleotide sequence ID" value="NZ_CP018155.1"/>
</dbReference>
<dbReference type="InterPro" id="IPR008969">
    <property type="entry name" value="CarboxyPept-like_regulatory"/>
</dbReference>
<keyword evidence="2" id="KW-1185">Reference proteome</keyword>
<organism evidence="1 2">
    <name type="scientific">Tenacibaculum todarodis</name>
    <dbReference type="NCBI Taxonomy" id="1850252"/>
    <lineage>
        <taxon>Bacteria</taxon>
        <taxon>Pseudomonadati</taxon>
        <taxon>Bacteroidota</taxon>
        <taxon>Flavobacteriia</taxon>
        <taxon>Flavobacteriales</taxon>
        <taxon>Flavobacteriaceae</taxon>
        <taxon>Tenacibaculum</taxon>
    </lineage>
</organism>
<dbReference type="Gene3D" id="2.60.40.1120">
    <property type="entry name" value="Carboxypeptidase-like, regulatory domain"/>
    <property type="match status" value="1"/>
</dbReference>
<dbReference type="AlphaFoldDB" id="A0A1L3JJQ7"/>
<proteinExistence type="predicted"/>